<evidence type="ECO:0000256" key="2">
    <source>
        <dbReference type="ARBA" id="ARBA00022741"/>
    </source>
</evidence>
<dbReference type="InterPro" id="IPR014729">
    <property type="entry name" value="Rossmann-like_a/b/a_fold"/>
</dbReference>
<sequence>MVVGIDGSEEALAAVRWAAAIAAGRHRRLVLVHVVDDLLGYHRALPLRENMHEAMRERGHRLLGHARDAAREVAPDVEIATRLRWDTVPAVLLGEAASAALLVLGTPQLRPLGRILVGSVTTALAAHAPCPVAVVRTHTGEQAPPATGPVVVGVDGSAASEHAVELAFQEASWRGAPLVALHTWNDEFLAAVFAETGWELDRPEVEEHERELLAQRLAGWQEKYPDVTVHRLVTRGRPADRLLEQAESAQLLVVGSRGRGGFTGMVLGSTSQAVMAHARCPVIVARRGEPD</sequence>
<accession>A0A4Q7JGD3</accession>
<proteinExistence type="inferred from homology"/>
<reference evidence="5 6" key="1">
    <citation type="submission" date="2019-02" db="EMBL/GenBank/DDBJ databases">
        <title>Draft genome sequence of Amycolatopsis sp. 8-3EHSu isolated from roots of Suaeda maritima.</title>
        <authorList>
            <person name="Duangmal K."/>
            <person name="Chantavorakit T."/>
        </authorList>
    </citation>
    <scope>NUCLEOTIDE SEQUENCE [LARGE SCALE GENOMIC DNA]</scope>
    <source>
        <strain evidence="5 6">8-3EHSu</strain>
    </source>
</reference>
<evidence type="ECO:0000256" key="3">
    <source>
        <dbReference type="ARBA" id="ARBA00022840"/>
    </source>
</evidence>
<feature type="domain" description="UspA" evidence="4">
    <location>
        <begin position="149"/>
        <end position="286"/>
    </location>
</feature>
<dbReference type="Gene3D" id="3.40.50.620">
    <property type="entry name" value="HUPs"/>
    <property type="match status" value="2"/>
</dbReference>
<evidence type="ECO:0000259" key="4">
    <source>
        <dbReference type="Pfam" id="PF00582"/>
    </source>
</evidence>
<dbReference type="GO" id="GO:0005524">
    <property type="term" value="F:ATP binding"/>
    <property type="evidence" value="ECO:0007669"/>
    <property type="project" value="UniProtKB-KW"/>
</dbReference>
<dbReference type="SUPFAM" id="SSF52402">
    <property type="entry name" value="Adenine nucleotide alpha hydrolases-like"/>
    <property type="match status" value="2"/>
</dbReference>
<dbReference type="InterPro" id="IPR006016">
    <property type="entry name" value="UspA"/>
</dbReference>
<dbReference type="PANTHER" id="PTHR46268:SF27">
    <property type="entry name" value="UNIVERSAL STRESS PROTEIN RV2623"/>
    <property type="match status" value="1"/>
</dbReference>
<organism evidence="5 6">
    <name type="scientific">Amycolatopsis suaedae</name>
    <dbReference type="NCBI Taxonomy" id="2510978"/>
    <lineage>
        <taxon>Bacteria</taxon>
        <taxon>Bacillati</taxon>
        <taxon>Actinomycetota</taxon>
        <taxon>Actinomycetes</taxon>
        <taxon>Pseudonocardiales</taxon>
        <taxon>Pseudonocardiaceae</taxon>
        <taxon>Amycolatopsis</taxon>
    </lineage>
</organism>
<dbReference type="EMBL" id="SFCC01000001">
    <property type="protein sequence ID" value="RZQ66133.1"/>
    <property type="molecule type" value="Genomic_DNA"/>
</dbReference>
<dbReference type="Pfam" id="PF00582">
    <property type="entry name" value="Usp"/>
    <property type="match status" value="2"/>
</dbReference>
<keyword evidence="3" id="KW-0067">ATP-binding</keyword>
<dbReference type="PRINTS" id="PR01438">
    <property type="entry name" value="UNVRSLSTRESS"/>
</dbReference>
<keyword evidence="2" id="KW-0547">Nucleotide-binding</keyword>
<protein>
    <submittedName>
        <fullName evidence="5">Universal stress protein</fullName>
    </submittedName>
</protein>
<dbReference type="PANTHER" id="PTHR46268">
    <property type="entry name" value="STRESS RESPONSE PROTEIN NHAX"/>
    <property type="match status" value="1"/>
</dbReference>
<dbReference type="OrthoDB" id="3404132at2"/>
<dbReference type="AlphaFoldDB" id="A0A4Q7JGD3"/>
<evidence type="ECO:0000256" key="1">
    <source>
        <dbReference type="ARBA" id="ARBA00008791"/>
    </source>
</evidence>
<comment type="similarity">
    <text evidence="1">Belongs to the universal stress protein A family.</text>
</comment>
<comment type="caution">
    <text evidence="5">The sequence shown here is derived from an EMBL/GenBank/DDBJ whole genome shotgun (WGS) entry which is preliminary data.</text>
</comment>
<evidence type="ECO:0000313" key="6">
    <source>
        <dbReference type="Proteomes" id="UP000292003"/>
    </source>
</evidence>
<dbReference type="Proteomes" id="UP000292003">
    <property type="component" value="Unassembled WGS sequence"/>
</dbReference>
<feature type="domain" description="UspA" evidence="4">
    <location>
        <begin position="2"/>
        <end position="136"/>
    </location>
</feature>
<name>A0A4Q7JGD3_9PSEU</name>
<evidence type="ECO:0000313" key="5">
    <source>
        <dbReference type="EMBL" id="RZQ66133.1"/>
    </source>
</evidence>
<dbReference type="InterPro" id="IPR006015">
    <property type="entry name" value="Universal_stress_UspA"/>
</dbReference>
<gene>
    <name evidence="5" type="ORF">EWH70_02160</name>
</gene>
<keyword evidence="6" id="KW-1185">Reference proteome</keyword>